<comment type="caution">
    <text evidence="1">The sequence shown here is derived from an EMBL/GenBank/DDBJ whole genome shotgun (WGS) entry which is preliminary data.</text>
</comment>
<sequence>MSDRQRLAAAGRNGICAPLFLVPPGAAEIMAEWQHAMKTRSFYLPLGRLLPGMIAAADILGKQGEKLLPADCVLDEPQIERLRRRAIRSVLVKLPDERDDETIRRETEAAEQRLAHIFRGAGSDARADLYRAVAAYRRKQLA</sequence>
<evidence type="ECO:0000313" key="1">
    <source>
        <dbReference type="EMBL" id="OIQ89931.1"/>
    </source>
</evidence>
<proteinExistence type="predicted"/>
<dbReference type="EMBL" id="MLJW01000311">
    <property type="protein sequence ID" value="OIQ89931.1"/>
    <property type="molecule type" value="Genomic_DNA"/>
</dbReference>
<gene>
    <name evidence="1" type="ORF">GALL_281780</name>
</gene>
<reference evidence="1" key="1">
    <citation type="submission" date="2016-10" db="EMBL/GenBank/DDBJ databases">
        <title>Sequence of Gallionella enrichment culture.</title>
        <authorList>
            <person name="Poehlein A."/>
            <person name="Muehling M."/>
            <person name="Daniel R."/>
        </authorList>
    </citation>
    <scope>NUCLEOTIDE SEQUENCE</scope>
</reference>
<protein>
    <submittedName>
        <fullName evidence="1">Uncharacterized protein</fullName>
    </submittedName>
</protein>
<dbReference type="AlphaFoldDB" id="A0A1J5RK51"/>
<accession>A0A1J5RK51</accession>
<name>A0A1J5RK51_9ZZZZ</name>
<organism evidence="1">
    <name type="scientific">mine drainage metagenome</name>
    <dbReference type="NCBI Taxonomy" id="410659"/>
    <lineage>
        <taxon>unclassified sequences</taxon>
        <taxon>metagenomes</taxon>
        <taxon>ecological metagenomes</taxon>
    </lineage>
</organism>